<dbReference type="RefSeq" id="WP_280575948.1">
    <property type="nucleotide sequence ID" value="NZ_JARXRM010000045.1"/>
</dbReference>
<reference evidence="1 2" key="1">
    <citation type="submission" date="2023-04" db="EMBL/GenBank/DDBJ databases">
        <title>Luteimonas endophyticus RD2P54.</title>
        <authorList>
            <person name="Sun J.-Q."/>
        </authorList>
    </citation>
    <scope>NUCLEOTIDE SEQUENCE [LARGE SCALE GENOMIC DNA]</scope>
    <source>
        <strain evidence="1 2">RD2P54</strain>
    </source>
</reference>
<keyword evidence="2" id="KW-1185">Reference proteome</keyword>
<evidence type="ECO:0000313" key="1">
    <source>
        <dbReference type="EMBL" id="MDH5824617.1"/>
    </source>
</evidence>
<protein>
    <submittedName>
        <fullName evidence="1">Uncharacterized protein</fullName>
    </submittedName>
</protein>
<comment type="caution">
    <text evidence="1">The sequence shown here is derived from an EMBL/GenBank/DDBJ whole genome shotgun (WGS) entry which is preliminary data.</text>
</comment>
<gene>
    <name evidence="1" type="ORF">QFW77_16725</name>
</gene>
<organism evidence="1 2">
    <name type="scientific">Luteimonas endophytica</name>
    <dbReference type="NCBI Taxonomy" id="3042023"/>
    <lineage>
        <taxon>Bacteria</taxon>
        <taxon>Pseudomonadati</taxon>
        <taxon>Pseudomonadota</taxon>
        <taxon>Gammaproteobacteria</taxon>
        <taxon>Lysobacterales</taxon>
        <taxon>Lysobacteraceae</taxon>
        <taxon>Luteimonas</taxon>
    </lineage>
</organism>
<dbReference type="EMBL" id="JARXRM010000045">
    <property type="protein sequence ID" value="MDH5824617.1"/>
    <property type="molecule type" value="Genomic_DNA"/>
</dbReference>
<dbReference type="Proteomes" id="UP001156940">
    <property type="component" value="Unassembled WGS sequence"/>
</dbReference>
<name>A0ABT6JDA4_9GAMM</name>
<sequence>MSTRYFIRLPSPETTRASGEYAFRSQGAAGFAEELQEALRGDALFARWRDAQEDPDGVDPALGVTDPQAKVDGEQNDLHIDLVANTSIPGNVLKHRLRLLAGGTWQLRDVRGG</sequence>
<accession>A0ABT6JDA4</accession>
<evidence type="ECO:0000313" key="2">
    <source>
        <dbReference type="Proteomes" id="UP001156940"/>
    </source>
</evidence>
<proteinExistence type="predicted"/>